<accession>X6N458</accession>
<dbReference type="Proteomes" id="UP000023152">
    <property type="component" value="Unassembled WGS sequence"/>
</dbReference>
<sequence length="140" mass="16996">MENEKQEEEKKKEEMTRKKEEFAIKEKKLNEKEKKIVDEYVRKEERKMTNWQADDAEDDSNKERRLINMKIFKSIGLRRYRKQAIPRIRKKMKYKKALKLRKIKGYKPYKGQIPQGRDEYNIPINVSHSKKLLSGTSKSF</sequence>
<evidence type="ECO:0000313" key="3">
    <source>
        <dbReference type="Proteomes" id="UP000023152"/>
    </source>
</evidence>
<evidence type="ECO:0000313" key="2">
    <source>
        <dbReference type="EMBL" id="ETO20534.1"/>
    </source>
</evidence>
<dbReference type="AlphaFoldDB" id="X6N458"/>
<proteinExistence type="predicted"/>
<keyword evidence="3" id="KW-1185">Reference proteome</keyword>
<protein>
    <submittedName>
        <fullName evidence="2">Uncharacterized protein</fullName>
    </submittedName>
</protein>
<keyword evidence="1" id="KW-0175">Coiled coil</keyword>
<evidence type="ECO:0000256" key="1">
    <source>
        <dbReference type="SAM" id="Coils"/>
    </source>
</evidence>
<gene>
    <name evidence="2" type="ORF">RFI_16686</name>
</gene>
<dbReference type="EMBL" id="ASPP01012513">
    <property type="protein sequence ID" value="ETO20534.1"/>
    <property type="molecule type" value="Genomic_DNA"/>
</dbReference>
<comment type="caution">
    <text evidence="2">The sequence shown here is derived from an EMBL/GenBank/DDBJ whole genome shotgun (WGS) entry which is preliminary data.</text>
</comment>
<feature type="coiled-coil region" evidence="1">
    <location>
        <begin position="1"/>
        <end position="35"/>
    </location>
</feature>
<name>X6N458_RETFI</name>
<organism evidence="2 3">
    <name type="scientific">Reticulomyxa filosa</name>
    <dbReference type="NCBI Taxonomy" id="46433"/>
    <lineage>
        <taxon>Eukaryota</taxon>
        <taxon>Sar</taxon>
        <taxon>Rhizaria</taxon>
        <taxon>Retaria</taxon>
        <taxon>Foraminifera</taxon>
        <taxon>Monothalamids</taxon>
        <taxon>Reticulomyxidae</taxon>
        <taxon>Reticulomyxa</taxon>
    </lineage>
</organism>
<reference evidence="2 3" key="1">
    <citation type="journal article" date="2013" name="Curr. Biol.">
        <title>The Genome of the Foraminiferan Reticulomyxa filosa.</title>
        <authorList>
            <person name="Glockner G."/>
            <person name="Hulsmann N."/>
            <person name="Schleicher M."/>
            <person name="Noegel A.A."/>
            <person name="Eichinger L."/>
            <person name="Gallinger C."/>
            <person name="Pawlowski J."/>
            <person name="Sierra R."/>
            <person name="Euteneuer U."/>
            <person name="Pillet L."/>
            <person name="Moustafa A."/>
            <person name="Platzer M."/>
            <person name="Groth M."/>
            <person name="Szafranski K."/>
            <person name="Schliwa M."/>
        </authorList>
    </citation>
    <scope>NUCLEOTIDE SEQUENCE [LARGE SCALE GENOMIC DNA]</scope>
</reference>